<dbReference type="GeneID" id="130471833"/>
<dbReference type="PANTHER" id="PTHR33067">
    <property type="entry name" value="RNA-DIRECTED DNA POLYMERASE-RELATED"/>
    <property type="match status" value="1"/>
</dbReference>
<reference evidence="3" key="2">
    <citation type="submission" date="2025-08" db="UniProtKB">
        <authorList>
            <consortium name="RefSeq"/>
        </authorList>
    </citation>
    <scope>IDENTIFICATION</scope>
    <source>
        <tissue evidence="3">Leaf</tissue>
    </source>
</reference>
<dbReference type="Proteomes" id="UP000813463">
    <property type="component" value="Chromosome 4"/>
</dbReference>
<protein>
    <recommendedName>
        <fullName evidence="4">Aspartic peptidase DDI1-type domain-containing protein</fullName>
    </recommendedName>
</protein>
<proteinExistence type="predicted"/>
<dbReference type="PANTHER" id="PTHR33067:SF31">
    <property type="entry name" value="RNA-DIRECTED DNA POLYMERASE"/>
    <property type="match status" value="1"/>
</dbReference>
<dbReference type="RefSeq" id="XP_056698137.1">
    <property type="nucleotide sequence ID" value="XM_056842159.1"/>
</dbReference>
<evidence type="ECO:0008006" key="4">
    <source>
        <dbReference type="Google" id="ProtNLM"/>
    </source>
</evidence>
<sequence length="396" mass="44043">MDYDKVEEESHVDDVSDGLKPTEATLLTLLTPKLPYPQKFVGKKLDDQFSKFLDTISKLYVSLSFTEALKQMPHYSRFMRDILCGKRTCGPKETVHLTENYSALILSTFPPKLKDPGSFSIPCSIQKLKFDNALCDLGASVSILPYKICEKLNLGDLTPTPMSWQLADRSIMFPLGRVDDVPLVIGKLTFLVDFIVLDIYEDAHTPIILGRPFLATAGALIDVQGDLITFKAGDAKASFKLPNNDGYYSKKKSCMKIDTIAFIEHRCIHANPYNNSCVSKFDDKLARGNFNEKKVLVIPTVLGDAFDDVTTVPETFGMHLDDDGARPSAFNGKHLPCMKAKKGKQKPRGSWFDGISMRGGFDRMFVPKEAKRSFLTSDDPKLVAFDPPLKTGDSSS</sequence>
<evidence type="ECO:0000313" key="3">
    <source>
        <dbReference type="RefSeq" id="XP_056698137.1"/>
    </source>
</evidence>
<dbReference type="InterPro" id="IPR021109">
    <property type="entry name" value="Peptidase_aspartic_dom_sf"/>
</dbReference>
<organism evidence="2 3">
    <name type="scientific">Spinacia oleracea</name>
    <name type="common">Spinach</name>
    <dbReference type="NCBI Taxonomy" id="3562"/>
    <lineage>
        <taxon>Eukaryota</taxon>
        <taxon>Viridiplantae</taxon>
        <taxon>Streptophyta</taxon>
        <taxon>Embryophyta</taxon>
        <taxon>Tracheophyta</taxon>
        <taxon>Spermatophyta</taxon>
        <taxon>Magnoliopsida</taxon>
        <taxon>eudicotyledons</taxon>
        <taxon>Gunneridae</taxon>
        <taxon>Pentapetalae</taxon>
        <taxon>Caryophyllales</taxon>
        <taxon>Chenopodiaceae</taxon>
        <taxon>Chenopodioideae</taxon>
        <taxon>Anserineae</taxon>
        <taxon>Spinacia</taxon>
    </lineage>
</organism>
<dbReference type="CDD" id="cd00303">
    <property type="entry name" value="retropepsin_like"/>
    <property type="match status" value="1"/>
</dbReference>
<evidence type="ECO:0000256" key="1">
    <source>
        <dbReference type="SAM" id="MobiDB-lite"/>
    </source>
</evidence>
<reference evidence="2" key="1">
    <citation type="journal article" date="2021" name="Nat. Commun.">
        <title>Genomic analyses provide insights into spinach domestication and the genetic basis of agronomic traits.</title>
        <authorList>
            <person name="Cai X."/>
            <person name="Sun X."/>
            <person name="Xu C."/>
            <person name="Sun H."/>
            <person name="Wang X."/>
            <person name="Ge C."/>
            <person name="Zhang Z."/>
            <person name="Wang Q."/>
            <person name="Fei Z."/>
            <person name="Jiao C."/>
            <person name="Wang Q."/>
        </authorList>
    </citation>
    <scope>NUCLEOTIDE SEQUENCE [LARGE SCALE GENOMIC DNA]</scope>
    <source>
        <strain evidence="2">cv. Varoflay</strain>
    </source>
</reference>
<feature type="region of interest" description="Disordered" evidence="1">
    <location>
        <begin position="377"/>
        <end position="396"/>
    </location>
</feature>
<keyword evidence="2" id="KW-1185">Reference proteome</keyword>
<gene>
    <name evidence="3" type="primary">LOC130471833</name>
</gene>
<accession>A0ABM3RR91</accession>
<dbReference type="Gene3D" id="2.40.70.10">
    <property type="entry name" value="Acid Proteases"/>
    <property type="match status" value="1"/>
</dbReference>
<dbReference type="SUPFAM" id="SSF50630">
    <property type="entry name" value="Acid proteases"/>
    <property type="match status" value="1"/>
</dbReference>
<evidence type="ECO:0000313" key="2">
    <source>
        <dbReference type="Proteomes" id="UP000813463"/>
    </source>
</evidence>
<name>A0ABM3RR91_SPIOL</name>